<feature type="binding site" evidence="9">
    <location>
        <position position="119"/>
    </location>
    <ligand>
        <name>4-amino-2-methyl-5-(diphosphooxymethyl)pyrimidine</name>
        <dbReference type="ChEBI" id="CHEBI:57841"/>
    </ligand>
</feature>
<comment type="catalytic activity">
    <reaction evidence="7 9 10">
        <text>2-(2-carboxy-4-methylthiazol-5-yl)ethyl phosphate + 4-amino-2-methyl-5-(diphosphooxymethyl)pyrimidine + 2 H(+) = thiamine phosphate + CO2 + diphosphate</text>
        <dbReference type="Rhea" id="RHEA:47848"/>
        <dbReference type="ChEBI" id="CHEBI:15378"/>
        <dbReference type="ChEBI" id="CHEBI:16526"/>
        <dbReference type="ChEBI" id="CHEBI:33019"/>
        <dbReference type="ChEBI" id="CHEBI:37575"/>
        <dbReference type="ChEBI" id="CHEBI:57841"/>
        <dbReference type="ChEBI" id="CHEBI:62890"/>
        <dbReference type="EC" id="2.5.1.3"/>
    </reaction>
</comment>
<keyword evidence="3 9" id="KW-0479">Metal-binding</keyword>
<dbReference type="GO" id="GO:0004789">
    <property type="term" value="F:thiamine-phosphate diphosphorylase activity"/>
    <property type="evidence" value="ECO:0007669"/>
    <property type="project" value="UniProtKB-UniRule"/>
</dbReference>
<comment type="cofactor">
    <cofactor evidence="9">
        <name>Mg(2+)</name>
        <dbReference type="ChEBI" id="CHEBI:18420"/>
    </cofactor>
    <text evidence="9">Binds 1 Mg(2+) ion per subunit.</text>
</comment>
<dbReference type="RefSeq" id="WP_267926751.1">
    <property type="nucleotide sequence ID" value="NZ_AP024233.1"/>
</dbReference>
<name>A0A915U286_9BACT</name>
<dbReference type="Gene3D" id="3.20.20.70">
    <property type="entry name" value="Aldolase class I"/>
    <property type="match status" value="1"/>
</dbReference>
<comment type="function">
    <text evidence="9">Condenses 4-methyl-5-(beta-hydroxyethyl)thiazole monophosphate (THZ-P) and 2-methyl-4-amino-5-hydroxymethyl pyrimidine pyrophosphate (HMP-PP) to form thiamine monophosphate (TMP).</text>
</comment>
<feature type="binding site" evidence="9">
    <location>
        <begin position="14"/>
        <end position="18"/>
    </location>
    <ligand>
        <name>4-amino-2-methyl-5-(diphosphooxymethyl)pyrimidine</name>
        <dbReference type="ChEBI" id="CHEBI:57841"/>
    </ligand>
</feature>
<evidence type="ECO:0000256" key="3">
    <source>
        <dbReference type="ARBA" id="ARBA00022723"/>
    </source>
</evidence>
<evidence type="ECO:0000256" key="5">
    <source>
        <dbReference type="ARBA" id="ARBA00022977"/>
    </source>
</evidence>
<evidence type="ECO:0000256" key="4">
    <source>
        <dbReference type="ARBA" id="ARBA00022842"/>
    </source>
</evidence>
<dbReference type="CDD" id="cd00564">
    <property type="entry name" value="TMP_TenI"/>
    <property type="match status" value="1"/>
</dbReference>
<dbReference type="InterPro" id="IPR036206">
    <property type="entry name" value="ThiamineP_synth_sf"/>
</dbReference>
<dbReference type="EC" id="2.5.1.3" evidence="9"/>
<comment type="pathway">
    <text evidence="1 9 11">Cofactor biosynthesis; thiamine diphosphate biosynthesis; thiamine phosphate from 4-amino-2-methyl-5-diphosphomethylpyrimidine and 4-methyl-5-(2-phosphoethyl)-thiazole: step 1/1.</text>
</comment>
<protein>
    <recommendedName>
        <fullName evidence="9">Thiamine-phosphate synthase</fullName>
        <shortName evidence="9">TP synthase</shortName>
        <shortName evidence="9">TPS</shortName>
        <ecNumber evidence="9">2.5.1.3</ecNumber>
    </recommendedName>
    <alternativeName>
        <fullName evidence="9">Thiamine-phosphate pyrophosphorylase</fullName>
        <shortName evidence="9">TMP pyrophosphorylase</shortName>
        <shortName evidence="9">TMP-PPase</shortName>
    </alternativeName>
</protein>
<dbReference type="InterPro" id="IPR022998">
    <property type="entry name" value="ThiamineP_synth_TenI"/>
</dbReference>
<proteinExistence type="inferred from homology"/>
<dbReference type="GO" id="GO:0000287">
    <property type="term" value="F:magnesium ion binding"/>
    <property type="evidence" value="ECO:0007669"/>
    <property type="project" value="UniProtKB-UniRule"/>
</dbReference>
<dbReference type="KEGG" id="ddu:GF1_23840"/>
<dbReference type="AlphaFoldDB" id="A0A915U286"/>
<gene>
    <name evidence="9 13" type="primary">thiE</name>
    <name evidence="13" type="ORF">GF1_23840</name>
</gene>
<evidence type="ECO:0000259" key="12">
    <source>
        <dbReference type="Pfam" id="PF02581"/>
    </source>
</evidence>
<accession>A0A915U286</accession>
<feature type="binding site" evidence="9">
    <location>
        <position position="66"/>
    </location>
    <ligand>
        <name>Mg(2+)</name>
        <dbReference type="ChEBI" id="CHEBI:18420"/>
    </ligand>
</feature>
<dbReference type="Pfam" id="PF02581">
    <property type="entry name" value="TMP-TENI"/>
    <property type="match status" value="1"/>
</dbReference>
<dbReference type="GO" id="GO:0009228">
    <property type="term" value="P:thiamine biosynthetic process"/>
    <property type="evidence" value="ECO:0007669"/>
    <property type="project" value="UniProtKB-KW"/>
</dbReference>
<dbReference type="NCBIfam" id="TIGR00693">
    <property type="entry name" value="thiE"/>
    <property type="match status" value="1"/>
</dbReference>
<evidence type="ECO:0000313" key="13">
    <source>
        <dbReference type="EMBL" id="BCO10008.1"/>
    </source>
</evidence>
<feature type="binding site" evidence="9">
    <location>
        <position position="147"/>
    </location>
    <ligand>
        <name>2-[(2R,5Z)-2-carboxy-4-methylthiazol-5(2H)-ylidene]ethyl phosphate</name>
        <dbReference type="ChEBI" id="CHEBI:62899"/>
    </ligand>
</feature>
<evidence type="ECO:0000313" key="14">
    <source>
        <dbReference type="Proteomes" id="UP001063350"/>
    </source>
</evidence>
<feature type="binding site" evidence="9">
    <location>
        <begin position="116"/>
        <end position="118"/>
    </location>
    <ligand>
        <name>2-[(2R,5Z)-2-carboxy-4-methylthiazol-5(2H)-ylidene]ethyl phosphate</name>
        <dbReference type="ChEBI" id="CHEBI:62899"/>
    </ligand>
</feature>
<dbReference type="EMBL" id="AP024233">
    <property type="protein sequence ID" value="BCO10008.1"/>
    <property type="molecule type" value="Genomic_DNA"/>
</dbReference>
<feature type="binding site" evidence="9">
    <location>
        <position position="47"/>
    </location>
    <ligand>
        <name>Mg(2+)</name>
        <dbReference type="ChEBI" id="CHEBI:18420"/>
    </ligand>
</feature>
<dbReference type="GO" id="GO:0005737">
    <property type="term" value="C:cytoplasm"/>
    <property type="evidence" value="ECO:0007669"/>
    <property type="project" value="TreeGrafter"/>
</dbReference>
<keyword evidence="2 9" id="KW-0808">Transferase</keyword>
<dbReference type="PANTHER" id="PTHR20857">
    <property type="entry name" value="THIAMINE-PHOSPHATE PYROPHOSPHORYLASE"/>
    <property type="match status" value="1"/>
</dbReference>
<dbReference type="Proteomes" id="UP001063350">
    <property type="component" value="Chromosome"/>
</dbReference>
<dbReference type="HAMAP" id="MF_00097">
    <property type="entry name" value="TMP_synthase"/>
    <property type="match status" value="1"/>
</dbReference>
<evidence type="ECO:0000256" key="11">
    <source>
        <dbReference type="RuleBase" id="RU004253"/>
    </source>
</evidence>
<evidence type="ECO:0000256" key="7">
    <source>
        <dbReference type="ARBA" id="ARBA00047851"/>
    </source>
</evidence>
<feature type="binding site" evidence="9">
    <location>
        <position position="84"/>
    </location>
    <ligand>
        <name>4-amino-2-methyl-5-(diphosphooxymethyl)pyrimidine</name>
        <dbReference type="ChEBI" id="CHEBI:57841"/>
    </ligand>
</feature>
<evidence type="ECO:0000256" key="6">
    <source>
        <dbReference type="ARBA" id="ARBA00047334"/>
    </source>
</evidence>
<comment type="similarity">
    <text evidence="9 10">Belongs to the thiamine-phosphate synthase family.</text>
</comment>
<feature type="domain" description="Thiamine phosphate synthase/TenI" evidence="12">
    <location>
        <begin position="4"/>
        <end position="170"/>
    </location>
</feature>
<keyword evidence="5 9" id="KW-0784">Thiamine biosynthesis</keyword>
<evidence type="ECO:0000256" key="10">
    <source>
        <dbReference type="RuleBase" id="RU003826"/>
    </source>
</evidence>
<organism evidence="13 14">
    <name type="scientific">Desulfolithobacter dissulfuricans</name>
    <dbReference type="NCBI Taxonomy" id="2795293"/>
    <lineage>
        <taxon>Bacteria</taxon>
        <taxon>Pseudomonadati</taxon>
        <taxon>Thermodesulfobacteriota</taxon>
        <taxon>Desulfobulbia</taxon>
        <taxon>Desulfobulbales</taxon>
        <taxon>Desulfobulbaceae</taxon>
        <taxon>Desulfolithobacter</taxon>
    </lineage>
</organism>
<dbReference type="InterPro" id="IPR034291">
    <property type="entry name" value="TMP_synthase"/>
</dbReference>
<keyword evidence="4 9" id="KW-0460">Magnesium</keyword>
<dbReference type="InterPro" id="IPR013785">
    <property type="entry name" value="Aldolase_TIM"/>
</dbReference>
<dbReference type="PANTHER" id="PTHR20857:SF15">
    <property type="entry name" value="THIAMINE-PHOSPHATE SYNTHASE"/>
    <property type="match status" value="1"/>
</dbReference>
<comment type="catalytic activity">
    <reaction evidence="8 9 10">
        <text>2-[(2R,5Z)-2-carboxy-4-methylthiazol-5(2H)-ylidene]ethyl phosphate + 4-amino-2-methyl-5-(diphosphooxymethyl)pyrimidine + 2 H(+) = thiamine phosphate + CO2 + diphosphate</text>
        <dbReference type="Rhea" id="RHEA:47844"/>
        <dbReference type="ChEBI" id="CHEBI:15378"/>
        <dbReference type="ChEBI" id="CHEBI:16526"/>
        <dbReference type="ChEBI" id="CHEBI:33019"/>
        <dbReference type="ChEBI" id="CHEBI:37575"/>
        <dbReference type="ChEBI" id="CHEBI:57841"/>
        <dbReference type="ChEBI" id="CHEBI:62899"/>
        <dbReference type="EC" id="2.5.1.3"/>
    </reaction>
</comment>
<feature type="binding site" evidence="9">
    <location>
        <position position="46"/>
    </location>
    <ligand>
        <name>4-amino-2-methyl-5-(diphosphooxymethyl)pyrimidine</name>
        <dbReference type="ChEBI" id="CHEBI:57841"/>
    </ligand>
</feature>
<evidence type="ECO:0000256" key="1">
    <source>
        <dbReference type="ARBA" id="ARBA00005165"/>
    </source>
</evidence>
<sequence>MARQRAGRGAKIVQLRDKDSSDRRLLEKARYFRRRTTEAGALFLVNDRLDIALMSGADGLHVGQNDLPPEEIRRLAPDLVIGQSCNTEEQARRLGQQEQRSELVLSYYNIGPIYPTGTKDGLAEFIGPEAIEAYSRHCSLPFTVMGGIKEHHVEDLVRAGARRIAVVTAVTDAEDMAAETARLISRITTALEERDG</sequence>
<dbReference type="SUPFAM" id="SSF51391">
    <property type="entry name" value="Thiamin phosphate synthase"/>
    <property type="match status" value="1"/>
</dbReference>
<comment type="catalytic activity">
    <reaction evidence="6 9 10">
        <text>4-methyl-5-(2-phosphooxyethyl)-thiazole + 4-amino-2-methyl-5-(diphosphooxymethyl)pyrimidine + H(+) = thiamine phosphate + diphosphate</text>
        <dbReference type="Rhea" id="RHEA:22328"/>
        <dbReference type="ChEBI" id="CHEBI:15378"/>
        <dbReference type="ChEBI" id="CHEBI:33019"/>
        <dbReference type="ChEBI" id="CHEBI:37575"/>
        <dbReference type="ChEBI" id="CHEBI:57841"/>
        <dbReference type="ChEBI" id="CHEBI:58296"/>
        <dbReference type="EC" id="2.5.1.3"/>
    </reaction>
</comment>
<evidence type="ECO:0000256" key="8">
    <source>
        <dbReference type="ARBA" id="ARBA00047883"/>
    </source>
</evidence>
<feature type="binding site" evidence="9">
    <location>
        <begin position="167"/>
        <end position="168"/>
    </location>
    <ligand>
        <name>2-[(2R,5Z)-2-carboxy-4-methylthiazol-5(2H)-ylidene]ethyl phosphate</name>
        <dbReference type="ChEBI" id="CHEBI:62899"/>
    </ligand>
</feature>
<reference evidence="13" key="1">
    <citation type="submission" date="2020-12" db="EMBL/GenBank/DDBJ databases">
        <title>Desulfobium dissulfuricans gen. nov., sp. nov., a novel mesophilic, sulfate-reducing bacterium isolated from a deep-sea hydrothermal vent.</title>
        <authorList>
            <person name="Hashimoto Y."/>
            <person name="Tame A."/>
            <person name="Sawayama S."/>
            <person name="Miyazaki J."/>
            <person name="Takai K."/>
            <person name="Nakagawa S."/>
        </authorList>
    </citation>
    <scope>NUCLEOTIDE SEQUENCE</scope>
    <source>
        <strain evidence="13">GF1</strain>
    </source>
</reference>
<keyword evidence="14" id="KW-1185">Reference proteome</keyword>
<evidence type="ECO:0000256" key="9">
    <source>
        <dbReference type="HAMAP-Rule" id="MF_00097"/>
    </source>
</evidence>
<dbReference type="GO" id="GO:0009229">
    <property type="term" value="P:thiamine diphosphate biosynthetic process"/>
    <property type="evidence" value="ECO:0007669"/>
    <property type="project" value="UniProtKB-UniRule"/>
</dbReference>
<evidence type="ECO:0000256" key="2">
    <source>
        <dbReference type="ARBA" id="ARBA00022679"/>
    </source>
</evidence>